<keyword evidence="1" id="KW-0732">Signal</keyword>
<reference evidence="2" key="1">
    <citation type="submission" date="2021-06" db="EMBL/GenBank/DDBJ databases">
        <title>Comparative genomics, transcriptomics and evolutionary studies reveal genomic signatures of adaptation to plant cell wall in hemibiotrophic fungi.</title>
        <authorList>
            <consortium name="DOE Joint Genome Institute"/>
            <person name="Baroncelli R."/>
            <person name="Diaz J.F."/>
            <person name="Benocci T."/>
            <person name="Peng M."/>
            <person name="Battaglia E."/>
            <person name="Haridas S."/>
            <person name="Andreopoulos W."/>
            <person name="Labutti K."/>
            <person name="Pangilinan J."/>
            <person name="Floch G.L."/>
            <person name="Makela M.R."/>
            <person name="Henrissat B."/>
            <person name="Grigoriev I.V."/>
            <person name="Crouch J.A."/>
            <person name="De Vries R.P."/>
            <person name="Sukno S.A."/>
            <person name="Thon M.R."/>
        </authorList>
    </citation>
    <scope>NUCLEOTIDE SEQUENCE</scope>
    <source>
        <strain evidence="2">MAFF235873</strain>
    </source>
</reference>
<accession>A0AAD9H861</accession>
<evidence type="ECO:0000313" key="3">
    <source>
        <dbReference type="Proteomes" id="UP001232148"/>
    </source>
</evidence>
<sequence>MRACIMKLSLVLTISYLITAIWAGGYQNCLERVWLYQSFLIDQKNPVKDQQIGYQCDNWRQNKCIGKWVLCRGKKGVCTFDEFQQFLGNTPPGLKSKTQAVNSADGKTLDGPKTAVNCIWAWRDKGAAPYNFKGYKATKYGRRDFNDFIYRIGQINNDNYNKPDVRKEAGDAAFARADFTLNQVTQARVADHGRHLIPAARNGLPGVNIVEKDMGPSPFYRADWTPPPNVDRDTERFRTVDWEATINNSPNPAEARESVRKWLDGFYRGTTPNRSAVAHWEVLRAYKTIKDRTNRCRKR</sequence>
<comment type="caution">
    <text evidence="2">The sequence shown here is derived from an EMBL/GenBank/DDBJ whole genome shotgun (WGS) entry which is preliminary data.</text>
</comment>
<name>A0AAD9H861_9PEZI</name>
<feature type="chain" id="PRO_5042204987" evidence="1">
    <location>
        <begin position="24"/>
        <end position="299"/>
    </location>
</feature>
<protein>
    <submittedName>
        <fullName evidence="2">Uncharacterized protein</fullName>
    </submittedName>
</protein>
<feature type="signal peptide" evidence="1">
    <location>
        <begin position="1"/>
        <end position="23"/>
    </location>
</feature>
<evidence type="ECO:0000313" key="2">
    <source>
        <dbReference type="EMBL" id="KAK2024008.1"/>
    </source>
</evidence>
<keyword evidence="3" id="KW-1185">Reference proteome</keyword>
<dbReference type="AlphaFoldDB" id="A0AAD9H861"/>
<dbReference type="Proteomes" id="UP001232148">
    <property type="component" value="Unassembled WGS sequence"/>
</dbReference>
<proteinExistence type="predicted"/>
<dbReference type="EMBL" id="MU842978">
    <property type="protein sequence ID" value="KAK2024008.1"/>
    <property type="molecule type" value="Genomic_DNA"/>
</dbReference>
<evidence type="ECO:0000256" key="1">
    <source>
        <dbReference type="SAM" id="SignalP"/>
    </source>
</evidence>
<organism evidence="2 3">
    <name type="scientific">Colletotrichum zoysiae</name>
    <dbReference type="NCBI Taxonomy" id="1216348"/>
    <lineage>
        <taxon>Eukaryota</taxon>
        <taxon>Fungi</taxon>
        <taxon>Dikarya</taxon>
        <taxon>Ascomycota</taxon>
        <taxon>Pezizomycotina</taxon>
        <taxon>Sordariomycetes</taxon>
        <taxon>Hypocreomycetidae</taxon>
        <taxon>Glomerellales</taxon>
        <taxon>Glomerellaceae</taxon>
        <taxon>Colletotrichum</taxon>
        <taxon>Colletotrichum graminicola species complex</taxon>
    </lineage>
</organism>
<gene>
    <name evidence="2" type="ORF">LX32DRAFT_644013</name>
</gene>